<reference evidence="7 8" key="1">
    <citation type="submission" date="2016-10" db="EMBL/GenBank/DDBJ databases">
        <authorList>
            <person name="Varghese N."/>
            <person name="Submissions S."/>
        </authorList>
    </citation>
    <scope>NUCLEOTIDE SEQUENCE [LARGE SCALE GENOMIC DNA]</scope>
    <source>
        <strain evidence="7 8">DSM 18839</strain>
    </source>
</reference>
<dbReference type="InterPro" id="IPR044152">
    <property type="entry name" value="YqjM-like"/>
</dbReference>
<dbReference type="GO" id="GO:0010181">
    <property type="term" value="F:FMN binding"/>
    <property type="evidence" value="ECO:0007669"/>
    <property type="project" value="InterPro"/>
</dbReference>
<dbReference type="CDD" id="cd02932">
    <property type="entry name" value="OYE_YqiM_FMN"/>
    <property type="match status" value="1"/>
</dbReference>
<evidence type="ECO:0000256" key="3">
    <source>
        <dbReference type="ARBA" id="ARBA00022643"/>
    </source>
</evidence>
<accession>A0A8G2BEU6</accession>
<gene>
    <name evidence="7" type="ORF">SAMN05660686_00769</name>
</gene>
<sequence length="411" mass="44447">MTDRPAPDAAAALPKLFQPITLRGVTARNRVMVSPMCQYHSVNGSPTDWHMMHLGRLAVGGAGILFGEETAVEARGRKTHECAGLWDDAQIPHYARLTEFIRQQGAVPAIQIGHCGRKAGCHGAVKDWAPLTEADAAEGRPPWQGLAPSPIPYGPGFMAPKEMDTDDIREVIDAFGEAARRAVDAGYDIIDVHGAHGYLLHQFLSPITNRRTDGYGGDRAGRMRLLLEVTERVRAVWPKDRPVFVRFSVVDGKGGVWGLEDSLALAQALKERDIDVLDISSGGIGGETDMPALPRTPGYHVPFAERIRAATGLPVVAVGMITDPRHAEDILVRERADIIAIAREFIWNADWAAHAAKALGVPGANRLMPEEYAHRLDLRDRQQAMGFNRPGPESAAAFAVLLGEAGAAAAQ</sequence>
<comment type="caution">
    <text evidence="7">The sequence shown here is derived from an EMBL/GenBank/DDBJ whole genome shotgun (WGS) entry which is preliminary data.</text>
</comment>
<dbReference type="Proteomes" id="UP000198615">
    <property type="component" value="Unassembled WGS sequence"/>
</dbReference>
<evidence type="ECO:0000256" key="1">
    <source>
        <dbReference type="ARBA" id="ARBA00001917"/>
    </source>
</evidence>
<evidence type="ECO:0000313" key="8">
    <source>
        <dbReference type="Proteomes" id="UP000198615"/>
    </source>
</evidence>
<evidence type="ECO:0000256" key="5">
    <source>
        <dbReference type="ARBA" id="ARBA00023002"/>
    </source>
</evidence>
<dbReference type="PANTHER" id="PTHR43303">
    <property type="entry name" value="NADPH DEHYDROGENASE C23G7.10C-RELATED"/>
    <property type="match status" value="1"/>
</dbReference>
<protein>
    <submittedName>
        <fullName evidence="7">2,4-dienoyl-CoA reductase</fullName>
    </submittedName>
</protein>
<dbReference type="AlphaFoldDB" id="A0A8G2BEU6"/>
<dbReference type="RefSeq" id="WP_093148288.1">
    <property type="nucleotide sequence ID" value="NZ_FNBW01000002.1"/>
</dbReference>
<keyword evidence="5" id="KW-0560">Oxidoreductase</keyword>
<dbReference type="Pfam" id="PF00724">
    <property type="entry name" value="Oxidored_FMN"/>
    <property type="match status" value="1"/>
</dbReference>
<dbReference type="Gene3D" id="3.20.20.70">
    <property type="entry name" value="Aldolase class I"/>
    <property type="match status" value="1"/>
</dbReference>
<keyword evidence="3" id="KW-0288">FMN</keyword>
<dbReference type="GO" id="GO:0003959">
    <property type="term" value="F:NADPH dehydrogenase activity"/>
    <property type="evidence" value="ECO:0007669"/>
    <property type="project" value="InterPro"/>
</dbReference>
<evidence type="ECO:0000256" key="4">
    <source>
        <dbReference type="ARBA" id="ARBA00022857"/>
    </source>
</evidence>
<comment type="cofactor">
    <cofactor evidence="1">
        <name>FMN</name>
        <dbReference type="ChEBI" id="CHEBI:58210"/>
    </cofactor>
</comment>
<proteinExistence type="predicted"/>
<organism evidence="7 8">
    <name type="scientific">Thalassobaculum litoreum DSM 18839</name>
    <dbReference type="NCBI Taxonomy" id="1123362"/>
    <lineage>
        <taxon>Bacteria</taxon>
        <taxon>Pseudomonadati</taxon>
        <taxon>Pseudomonadota</taxon>
        <taxon>Alphaproteobacteria</taxon>
        <taxon>Rhodospirillales</taxon>
        <taxon>Thalassobaculaceae</taxon>
        <taxon>Thalassobaculum</taxon>
    </lineage>
</organism>
<dbReference type="SUPFAM" id="SSF51395">
    <property type="entry name" value="FMN-linked oxidoreductases"/>
    <property type="match status" value="1"/>
</dbReference>
<dbReference type="OrthoDB" id="9804454at2"/>
<dbReference type="InterPro" id="IPR001155">
    <property type="entry name" value="OxRdtase_FMN_N"/>
</dbReference>
<dbReference type="InterPro" id="IPR013785">
    <property type="entry name" value="Aldolase_TIM"/>
</dbReference>
<keyword evidence="2" id="KW-0285">Flavoprotein</keyword>
<dbReference type="GO" id="GO:0050661">
    <property type="term" value="F:NADP binding"/>
    <property type="evidence" value="ECO:0007669"/>
    <property type="project" value="InterPro"/>
</dbReference>
<feature type="domain" description="NADH:flavin oxidoreductase/NADH oxidase N-terminal" evidence="6">
    <location>
        <begin position="15"/>
        <end position="358"/>
    </location>
</feature>
<evidence type="ECO:0000256" key="2">
    <source>
        <dbReference type="ARBA" id="ARBA00022630"/>
    </source>
</evidence>
<evidence type="ECO:0000259" key="6">
    <source>
        <dbReference type="Pfam" id="PF00724"/>
    </source>
</evidence>
<keyword evidence="4" id="KW-0521">NADP</keyword>
<keyword evidence="8" id="KW-1185">Reference proteome</keyword>
<dbReference type="PANTHER" id="PTHR43303:SF4">
    <property type="entry name" value="NADPH DEHYDROGENASE C23G7.10C-RELATED"/>
    <property type="match status" value="1"/>
</dbReference>
<evidence type="ECO:0000313" key="7">
    <source>
        <dbReference type="EMBL" id="SDF25725.1"/>
    </source>
</evidence>
<name>A0A8G2BEU6_9PROT</name>
<dbReference type="EMBL" id="FNBW01000002">
    <property type="protein sequence ID" value="SDF25725.1"/>
    <property type="molecule type" value="Genomic_DNA"/>
</dbReference>